<evidence type="ECO:0000313" key="4">
    <source>
        <dbReference type="Proteomes" id="UP000440224"/>
    </source>
</evidence>
<dbReference type="OrthoDB" id="5417595at2"/>
<name>A0A6N7PW54_9BACT</name>
<proteinExistence type="predicted"/>
<dbReference type="Gene3D" id="3.90.79.10">
    <property type="entry name" value="Nucleoside Triphosphate Pyrophosphohydrolase"/>
    <property type="match status" value="1"/>
</dbReference>
<gene>
    <name evidence="3" type="ORF">GF068_14030</name>
</gene>
<accession>A0A6N7PW54</accession>
<evidence type="ECO:0000313" key="3">
    <source>
        <dbReference type="EMBL" id="MRG93041.1"/>
    </source>
</evidence>
<comment type="caution">
    <text evidence="3">The sequence shown here is derived from an EMBL/GenBank/DDBJ whole genome shotgun (WGS) entry which is preliminary data.</text>
</comment>
<dbReference type="InterPro" id="IPR015797">
    <property type="entry name" value="NUDIX_hydrolase-like_dom_sf"/>
</dbReference>
<feature type="region of interest" description="Disordered" evidence="1">
    <location>
        <begin position="1"/>
        <end position="117"/>
    </location>
</feature>
<protein>
    <submittedName>
        <fullName evidence="3">NUDIX domain-containing protein</fullName>
    </submittedName>
</protein>
<dbReference type="Pfam" id="PF00293">
    <property type="entry name" value="NUDIX"/>
    <property type="match status" value="1"/>
</dbReference>
<dbReference type="InterPro" id="IPR000086">
    <property type="entry name" value="NUDIX_hydrolase_dom"/>
</dbReference>
<dbReference type="SUPFAM" id="SSF55811">
    <property type="entry name" value="Nudix"/>
    <property type="match status" value="1"/>
</dbReference>
<dbReference type="AlphaFoldDB" id="A0A6N7PW54"/>
<dbReference type="Proteomes" id="UP000440224">
    <property type="component" value="Unassembled WGS sequence"/>
</dbReference>
<evidence type="ECO:0000256" key="1">
    <source>
        <dbReference type="SAM" id="MobiDB-lite"/>
    </source>
</evidence>
<dbReference type="CDD" id="cd02883">
    <property type="entry name" value="NUDIX_Hydrolase"/>
    <property type="match status" value="1"/>
</dbReference>
<evidence type="ECO:0000259" key="2">
    <source>
        <dbReference type="PROSITE" id="PS51462"/>
    </source>
</evidence>
<organism evidence="3 4">
    <name type="scientific">Polyangium spumosum</name>
    <dbReference type="NCBI Taxonomy" id="889282"/>
    <lineage>
        <taxon>Bacteria</taxon>
        <taxon>Pseudomonadati</taxon>
        <taxon>Myxococcota</taxon>
        <taxon>Polyangia</taxon>
        <taxon>Polyangiales</taxon>
        <taxon>Polyangiaceae</taxon>
        <taxon>Polyangium</taxon>
    </lineage>
</organism>
<keyword evidence="4" id="KW-1185">Reference proteome</keyword>
<dbReference type="PROSITE" id="PS51462">
    <property type="entry name" value="NUDIX"/>
    <property type="match status" value="1"/>
</dbReference>
<reference evidence="3 4" key="1">
    <citation type="submission" date="2019-10" db="EMBL/GenBank/DDBJ databases">
        <title>A soil myxobacterium in the family Polyangiaceae.</title>
        <authorList>
            <person name="Li Y."/>
            <person name="Wang J."/>
        </authorList>
    </citation>
    <scope>NUCLEOTIDE SEQUENCE [LARGE SCALE GENOMIC DNA]</scope>
    <source>
        <strain evidence="3 4">DSM 14734</strain>
    </source>
</reference>
<feature type="domain" description="Nudix hydrolase" evidence="2">
    <location>
        <begin position="259"/>
        <end position="410"/>
    </location>
</feature>
<dbReference type="EMBL" id="WJIE01000004">
    <property type="protein sequence ID" value="MRG93041.1"/>
    <property type="molecule type" value="Genomic_DNA"/>
</dbReference>
<feature type="compositionally biased region" description="Basic residues" evidence="1">
    <location>
        <begin position="78"/>
        <end position="89"/>
    </location>
</feature>
<sequence>MRGSSNERGVDCPPKAPSSRRKVPHYGHCLSDPPRGGFRGSTPRRPRTRGRGPVSLHGAARRPRRPGSQRASCWSVRAARRSLSMRRPWRGNSQGVHRGQRRGFARGPPRPGDLGALPEARRSLFGASVAPRPDREAPGAPVSIMRVIFPEVGGAGGEPAPTGGRKGHLPLWLNRPSIDVSCRPHQINASSLQTLFAREIYDSINRGNVPPAQKESMTMATTKHCRSAMATTCALAVHFVVPTPVAYADLKACYLVAYDCRSAVGADILLGRRNVIMRRRGEVVLSQPTVLLNAGQYLVPSGLAEPGETDGAACAIREFLEETGIDMSSYHGELSRSTRTLMDENTKEKHAVHYVRVDDVVALGNAIQVNLDASNTLADELHEVEISPESIAIHFFQPAPPRHHARLGYVMPKWMRDQYDEASRSAWNGHRLDTYLLSPASDWFKMAIEQMPSCP</sequence>